<feature type="compositionally biased region" description="Acidic residues" evidence="1">
    <location>
        <begin position="132"/>
        <end position="155"/>
    </location>
</feature>
<name>A0ABR3ET09_9AGAR</name>
<feature type="compositionally biased region" description="Basic and acidic residues" evidence="1">
    <location>
        <begin position="163"/>
        <end position="186"/>
    </location>
</feature>
<dbReference type="Proteomes" id="UP001465976">
    <property type="component" value="Unassembled WGS sequence"/>
</dbReference>
<reference evidence="2 3" key="1">
    <citation type="submission" date="2024-02" db="EMBL/GenBank/DDBJ databases">
        <title>A draft genome for the cacao thread blight pathogen Marasmius crinis-equi.</title>
        <authorList>
            <person name="Cohen S.P."/>
            <person name="Baruah I.K."/>
            <person name="Amoako-Attah I."/>
            <person name="Bukari Y."/>
            <person name="Meinhardt L.W."/>
            <person name="Bailey B.A."/>
        </authorList>
    </citation>
    <scope>NUCLEOTIDE SEQUENCE [LARGE SCALE GENOMIC DNA]</scope>
    <source>
        <strain evidence="2 3">GH-76</strain>
    </source>
</reference>
<feature type="region of interest" description="Disordered" evidence="1">
    <location>
        <begin position="122"/>
        <end position="186"/>
    </location>
</feature>
<evidence type="ECO:0000313" key="3">
    <source>
        <dbReference type="Proteomes" id="UP001465976"/>
    </source>
</evidence>
<organism evidence="2 3">
    <name type="scientific">Marasmius crinis-equi</name>
    <dbReference type="NCBI Taxonomy" id="585013"/>
    <lineage>
        <taxon>Eukaryota</taxon>
        <taxon>Fungi</taxon>
        <taxon>Dikarya</taxon>
        <taxon>Basidiomycota</taxon>
        <taxon>Agaricomycotina</taxon>
        <taxon>Agaricomycetes</taxon>
        <taxon>Agaricomycetidae</taxon>
        <taxon>Agaricales</taxon>
        <taxon>Marasmiineae</taxon>
        <taxon>Marasmiaceae</taxon>
        <taxon>Marasmius</taxon>
    </lineage>
</organism>
<evidence type="ECO:0000256" key="1">
    <source>
        <dbReference type="SAM" id="MobiDB-lite"/>
    </source>
</evidence>
<sequence length="186" mass="20761">MNRSNTEANKEADADPETLQVAWVNADAGNAHPETWEPVPVHWARPLHVLASHRRYADIDISYDFSLCRVYDPIILHGYEGAFPHSANEDVGENGMRPTREVLVQNVWHEDNRGRALRSIREMTAAPRNDSPVDEAGGEASDEAGGEVDDEEGDEGNYAHVGEGTERAWTRRFESGTTERHQDKSA</sequence>
<keyword evidence="3" id="KW-1185">Reference proteome</keyword>
<evidence type="ECO:0000313" key="2">
    <source>
        <dbReference type="EMBL" id="KAL0566049.1"/>
    </source>
</evidence>
<gene>
    <name evidence="2" type="ORF">V5O48_015967</name>
</gene>
<proteinExistence type="predicted"/>
<comment type="caution">
    <text evidence="2">The sequence shown here is derived from an EMBL/GenBank/DDBJ whole genome shotgun (WGS) entry which is preliminary data.</text>
</comment>
<accession>A0ABR3ET09</accession>
<dbReference type="EMBL" id="JBAHYK010002027">
    <property type="protein sequence ID" value="KAL0566049.1"/>
    <property type="molecule type" value="Genomic_DNA"/>
</dbReference>
<protein>
    <submittedName>
        <fullName evidence="2">Uncharacterized protein</fullName>
    </submittedName>
</protein>